<dbReference type="InterPro" id="IPR009725">
    <property type="entry name" value="3_dmu_93_MTrfase"/>
</dbReference>
<evidence type="ECO:0000313" key="2">
    <source>
        <dbReference type="EMBL" id="RAW16689.1"/>
    </source>
</evidence>
<dbReference type="InterPro" id="IPR029068">
    <property type="entry name" value="Glyas_Bleomycin-R_OHBP_Dase"/>
</dbReference>
<evidence type="ECO:0000313" key="3">
    <source>
        <dbReference type="Proteomes" id="UP000250642"/>
    </source>
</evidence>
<organism evidence="2 3">
    <name type="scientific">Paenibacillus taichungensis</name>
    <dbReference type="NCBI Taxonomy" id="484184"/>
    <lineage>
        <taxon>Bacteria</taxon>
        <taxon>Bacillati</taxon>
        <taxon>Bacillota</taxon>
        <taxon>Bacilli</taxon>
        <taxon>Bacillales</taxon>
        <taxon>Paenibacillaceae</taxon>
        <taxon>Paenibacillus</taxon>
    </lineage>
</organism>
<dbReference type="Pfam" id="PF06983">
    <property type="entry name" value="3-dmu-9_3-mt"/>
    <property type="match status" value="1"/>
</dbReference>
<dbReference type="CDD" id="cd06588">
    <property type="entry name" value="PhnB_like"/>
    <property type="match status" value="1"/>
</dbReference>
<dbReference type="EMBL" id="QEVW01000005">
    <property type="protein sequence ID" value="RAW16689.1"/>
    <property type="molecule type" value="Genomic_DNA"/>
</dbReference>
<reference evidence="2 3" key="1">
    <citation type="submission" date="2018-04" db="EMBL/GenBank/DDBJ databases">
        <title>Paenibacillus taichungensis Genome sequencing and assembly.</title>
        <authorList>
            <person name="Xu J."/>
            <person name="Rensing C."/>
            <person name="Mazhar H.S."/>
        </authorList>
    </citation>
    <scope>NUCLEOTIDE SEQUENCE [LARGE SCALE GENOMIC DNA]</scope>
    <source>
        <strain evidence="2 3">NC1</strain>
    </source>
</reference>
<name>A0A329QY47_9BACL</name>
<dbReference type="SUPFAM" id="SSF54593">
    <property type="entry name" value="Glyoxalase/Bleomycin resistance protein/Dihydroxybiphenyl dioxygenase"/>
    <property type="match status" value="1"/>
</dbReference>
<evidence type="ECO:0000259" key="1">
    <source>
        <dbReference type="Pfam" id="PF06983"/>
    </source>
</evidence>
<dbReference type="AlphaFoldDB" id="A0A329QY47"/>
<dbReference type="PANTHER" id="PTHR33990:SF4">
    <property type="entry name" value="PHNB-LIKE DOMAIN-CONTAINING PROTEIN"/>
    <property type="match status" value="1"/>
</dbReference>
<dbReference type="RefSeq" id="WP_113052360.1">
    <property type="nucleotide sequence ID" value="NZ_QEVW01000005.1"/>
</dbReference>
<accession>A0A329QY47</accession>
<dbReference type="PIRSF" id="PIRSF021700">
    <property type="entry name" value="3_dmu_93_MTrfase"/>
    <property type="match status" value="1"/>
</dbReference>
<dbReference type="PANTHER" id="PTHR33990">
    <property type="entry name" value="PROTEIN YJDN-RELATED"/>
    <property type="match status" value="1"/>
</dbReference>
<comment type="caution">
    <text evidence="2">The sequence shown here is derived from an EMBL/GenBank/DDBJ whole genome shotgun (WGS) entry which is preliminary data.</text>
</comment>
<dbReference type="InterPro" id="IPR028973">
    <property type="entry name" value="PhnB-like"/>
</dbReference>
<dbReference type="Gene3D" id="3.30.720.100">
    <property type="match status" value="1"/>
</dbReference>
<dbReference type="Proteomes" id="UP000250642">
    <property type="component" value="Unassembled WGS sequence"/>
</dbReference>
<protein>
    <submittedName>
        <fullName evidence="2">VOC family protein</fullName>
    </submittedName>
</protein>
<feature type="domain" description="PhnB-like" evidence="1">
    <location>
        <begin position="6"/>
        <end position="123"/>
    </location>
</feature>
<sequence length="130" mass="14618">MNSSTKITTFLMFSGQAEEAIHWYTSLFADSAIQHVFYQDNGKVLHATFTLNGQTFMAIDNTSAFHAFTPAISLFIDCETTDEIARLFEALSTEGEVLMPLAASPVSQQFAWVQDRYGVNWQLNLPKKEN</sequence>
<dbReference type="Gene3D" id="3.30.720.110">
    <property type="match status" value="1"/>
</dbReference>
<gene>
    <name evidence="2" type="ORF">DC345_06155</name>
</gene>
<proteinExistence type="predicted"/>